<proteinExistence type="predicted"/>
<gene>
    <name evidence="1" type="ORF">N7532_005205</name>
</gene>
<accession>A0A9W9K9M0</accession>
<evidence type="ECO:0000313" key="2">
    <source>
        <dbReference type="Proteomes" id="UP001149074"/>
    </source>
</evidence>
<comment type="caution">
    <text evidence="1">The sequence shown here is derived from an EMBL/GenBank/DDBJ whole genome shotgun (WGS) entry which is preliminary data.</text>
</comment>
<name>A0A9W9K9M0_9EURO</name>
<dbReference type="RefSeq" id="XP_056473858.1">
    <property type="nucleotide sequence ID" value="XM_056617699.1"/>
</dbReference>
<reference evidence="1" key="2">
    <citation type="journal article" date="2023" name="IMA Fungus">
        <title>Comparative genomic study of the Penicillium genus elucidates a diverse pangenome and 15 lateral gene transfer events.</title>
        <authorList>
            <person name="Petersen C."/>
            <person name="Sorensen T."/>
            <person name="Nielsen M.R."/>
            <person name="Sondergaard T.E."/>
            <person name="Sorensen J.L."/>
            <person name="Fitzpatrick D.A."/>
            <person name="Frisvad J.C."/>
            <person name="Nielsen K.L."/>
        </authorList>
    </citation>
    <scope>NUCLEOTIDE SEQUENCE</scope>
    <source>
        <strain evidence="1">IBT 30761</strain>
    </source>
</reference>
<organism evidence="1 2">
    <name type="scientific">Penicillium argentinense</name>
    <dbReference type="NCBI Taxonomy" id="1131581"/>
    <lineage>
        <taxon>Eukaryota</taxon>
        <taxon>Fungi</taxon>
        <taxon>Dikarya</taxon>
        <taxon>Ascomycota</taxon>
        <taxon>Pezizomycotina</taxon>
        <taxon>Eurotiomycetes</taxon>
        <taxon>Eurotiomycetidae</taxon>
        <taxon>Eurotiales</taxon>
        <taxon>Aspergillaceae</taxon>
        <taxon>Penicillium</taxon>
    </lineage>
</organism>
<dbReference type="EMBL" id="JAPQKI010000005">
    <property type="protein sequence ID" value="KAJ5098204.1"/>
    <property type="molecule type" value="Genomic_DNA"/>
</dbReference>
<dbReference type="OrthoDB" id="1405595at2759"/>
<protein>
    <submittedName>
        <fullName evidence="1">Early growth response protein</fullName>
    </submittedName>
</protein>
<evidence type="ECO:0000313" key="1">
    <source>
        <dbReference type="EMBL" id="KAJ5098204.1"/>
    </source>
</evidence>
<keyword evidence="2" id="KW-1185">Reference proteome</keyword>
<reference evidence="1" key="1">
    <citation type="submission" date="2022-11" db="EMBL/GenBank/DDBJ databases">
        <authorList>
            <person name="Petersen C."/>
        </authorList>
    </citation>
    <scope>NUCLEOTIDE SEQUENCE</scope>
    <source>
        <strain evidence="1">IBT 30761</strain>
    </source>
</reference>
<dbReference type="AlphaFoldDB" id="A0A9W9K9M0"/>
<sequence length="236" mass="26206">MLQVLTNAISNSQRPLTKLSAEPVMGREKAEIVLKDLLTTLGEEEPRLSTLGLKANSVHRMMIISTLMMSHIPGMSLFSTALRLKYKKCTATEMSYLTDKWNSVPHSRRLAVSYAAQLFGTIKNQACAHFSTPVMLFHATLTMWLYAALNIPPADMTVISERRSVVLSTLGPDDPEQFRWIESGRGCVKIPGVGNLLSSSACPRRLLDEAISLMRTLNHWGISRIYGQILSALCVE</sequence>
<dbReference type="Proteomes" id="UP001149074">
    <property type="component" value="Unassembled WGS sequence"/>
</dbReference>
<dbReference type="GeneID" id="81356678"/>